<dbReference type="KEGG" id="chy:CHY_0154"/>
<sequence>MSMINLSVEKSWKKIFCGKAKLLILWITLLITTKIGGFVVDKLLANEFSKFFLA</sequence>
<name>Q3AFQ8_CARHZ</name>
<proteinExistence type="predicted"/>
<dbReference type="AlphaFoldDB" id="Q3AFQ8"/>
<dbReference type="HOGENOM" id="CLU_3041596_0_0_9"/>
<evidence type="ECO:0000313" key="1">
    <source>
        <dbReference type="EMBL" id="ABB15496.1"/>
    </source>
</evidence>
<reference evidence="1 2" key="1">
    <citation type="journal article" date="2005" name="PLoS Genet.">
        <title>Life in hot carbon monoxide: the complete genome sequence of Carboxydothermus hydrogenoformans Z-2901.</title>
        <authorList>
            <person name="Wu M."/>
            <person name="Ren Q."/>
            <person name="Durkin A.S."/>
            <person name="Daugherty S.C."/>
            <person name="Brinkac L.M."/>
            <person name="Dodson R.J."/>
            <person name="Madupu R."/>
            <person name="Sullivan S.A."/>
            <person name="Kolonay J.F."/>
            <person name="Haft D.H."/>
            <person name="Nelson W.C."/>
            <person name="Tallon L.J."/>
            <person name="Jones K.M."/>
            <person name="Ulrich L.E."/>
            <person name="Gonzalez J.M."/>
            <person name="Zhulin I.B."/>
            <person name="Robb F.T."/>
            <person name="Eisen J.A."/>
        </authorList>
    </citation>
    <scope>NUCLEOTIDE SEQUENCE [LARGE SCALE GENOMIC DNA]</scope>
    <source>
        <strain evidence="2">ATCC BAA-161 / DSM 6008 / Z-2901</strain>
    </source>
</reference>
<gene>
    <name evidence="1" type="ordered locus">CHY_0154</name>
</gene>
<accession>Q3AFQ8</accession>
<dbReference type="InParanoid" id="Q3AFQ8"/>
<protein>
    <submittedName>
        <fullName evidence="1">Uncharacterized protein</fullName>
    </submittedName>
</protein>
<evidence type="ECO:0000313" key="2">
    <source>
        <dbReference type="Proteomes" id="UP000002706"/>
    </source>
</evidence>
<dbReference type="Proteomes" id="UP000002706">
    <property type="component" value="Chromosome"/>
</dbReference>
<organism evidence="1 2">
    <name type="scientific">Carboxydothermus hydrogenoformans (strain ATCC BAA-161 / DSM 6008 / Z-2901)</name>
    <dbReference type="NCBI Taxonomy" id="246194"/>
    <lineage>
        <taxon>Bacteria</taxon>
        <taxon>Bacillati</taxon>
        <taxon>Bacillota</taxon>
        <taxon>Clostridia</taxon>
        <taxon>Thermoanaerobacterales</taxon>
        <taxon>Thermoanaerobacteraceae</taxon>
        <taxon>Carboxydothermus</taxon>
    </lineage>
</organism>
<keyword evidence="2" id="KW-1185">Reference proteome</keyword>
<dbReference type="EMBL" id="CP000141">
    <property type="protein sequence ID" value="ABB15496.1"/>
    <property type="molecule type" value="Genomic_DNA"/>
</dbReference>